<sequence>MMVLEFRTYRLKPGTRADFVQAMATLAVPLLRQFGIDVVDSGASLVDEDGHEEAYLIRAFASLEAHRDQEEEFYGSDAWLKGPREEIISRIESYHSIVIQVPEEAVRALRR</sequence>
<gene>
    <name evidence="2" type="ORF">HNR40_004612</name>
</gene>
<dbReference type="InterPro" id="IPR012577">
    <property type="entry name" value="NIPSNAP"/>
</dbReference>
<accession>A0A7W8A3W2</accession>
<dbReference type="Proteomes" id="UP000568380">
    <property type="component" value="Unassembled WGS sequence"/>
</dbReference>
<dbReference type="AlphaFoldDB" id="A0A7W8A3W2"/>
<dbReference type="SUPFAM" id="SSF54909">
    <property type="entry name" value="Dimeric alpha+beta barrel"/>
    <property type="match status" value="1"/>
</dbReference>
<comment type="caution">
    <text evidence="2">The sequence shown here is derived from an EMBL/GenBank/DDBJ whole genome shotgun (WGS) entry which is preliminary data.</text>
</comment>
<feature type="domain" description="NIPSNAP" evidence="1">
    <location>
        <begin position="5"/>
        <end position="93"/>
    </location>
</feature>
<evidence type="ECO:0000313" key="2">
    <source>
        <dbReference type="EMBL" id="MBB5079126.1"/>
    </source>
</evidence>
<evidence type="ECO:0000259" key="1">
    <source>
        <dbReference type="Pfam" id="PF07978"/>
    </source>
</evidence>
<dbReference type="Pfam" id="PF07978">
    <property type="entry name" value="NIPSNAP"/>
    <property type="match status" value="1"/>
</dbReference>
<protein>
    <recommendedName>
        <fullName evidence="1">NIPSNAP domain-containing protein</fullName>
    </recommendedName>
</protein>
<dbReference type="InterPro" id="IPR011008">
    <property type="entry name" value="Dimeric_a/b-barrel"/>
</dbReference>
<reference evidence="2 3" key="1">
    <citation type="submission" date="2020-08" db="EMBL/GenBank/DDBJ databases">
        <title>Genomic Encyclopedia of Type Strains, Phase IV (KMG-IV): sequencing the most valuable type-strain genomes for metagenomic binning, comparative biology and taxonomic classification.</title>
        <authorList>
            <person name="Goeker M."/>
        </authorList>
    </citation>
    <scope>NUCLEOTIDE SEQUENCE [LARGE SCALE GENOMIC DNA]</scope>
    <source>
        <strain evidence="2 3">DSM 45385</strain>
    </source>
</reference>
<proteinExistence type="predicted"/>
<evidence type="ECO:0000313" key="3">
    <source>
        <dbReference type="Proteomes" id="UP000568380"/>
    </source>
</evidence>
<keyword evidence="3" id="KW-1185">Reference proteome</keyword>
<dbReference type="RefSeq" id="WP_221340723.1">
    <property type="nucleotide sequence ID" value="NZ_JACHIN010000006.1"/>
</dbReference>
<name>A0A7W8A3W2_9ACTN</name>
<dbReference type="Gene3D" id="3.30.70.100">
    <property type="match status" value="1"/>
</dbReference>
<dbReference type="EMBL" id="JACHIN010000006">
    <property type="protein sequence ID" value="MBB5079126.1"/>
    <property type="molecule type" value="Genomic_DNA"/>
</dbReference>
<organism evidence="2 3">
    <name type="scientific">Nonomuraea endophytica</name>
    <dbReference type="NCBI Taxonomy" id="714136"/>
    <lineage>
        <taxon>Bacteria</taxon>
        <taxon>Bacillati</taxon>
        <taxon>Actinomycetota</taxon>
        <taxon>Actinomycetes</taxon>
        <taxon>Streptosporangiales</taxon>
        <taxon>Streptosporangiaceae</taxon>
        <taxon>Nonomuraea</taxon>
    </lineage>
</organism>